<feature type="transmembrane region" description="Helical" evidence="5">
    <location>
        <begin position="32"/>
        <end position="54"/>
    </location>
</feature>
<accession>A0ABP0LWS4</accession>
<feature type="transmembrane region" description="Helical" evidence="5">
    <location>
        <begin position="358"/>
        <end position="381"/>
    </location>
</feature>
<organism evidence="6 7">
    <name type="scientific">Durusdinium trenchii</name>
    <dbReference type="NCBI Taxonomy" id="1381693"/>
    <lineage>
        <taxon>Eukaryota</taxon>
        <taxon>Sar</taxon>
        <taxon>Alveolata</taxon>
        <taxon>Dinophyceae</taxon>
        <taxon>Suessiales</taxon>
        <taxon>Symbiodiniaceae</taxon>
        <taxon>Durusdinium</taxon>
    </lineage>
</organism>
<evidence type="ECO:0000256" key="1">
    <source>
        <dbReference type="ARBA" id="ARBA00004141"/>
    </source>
</evidence>
<evidence type="ECO:0000313" key="7">
    <source>
        <dbReference type="Proteomes" id="UP001642484"/>
    </source>
</evidence>
<evidence type="ECO:0000313" key="6">
    <source>
        <dbReference type="EMBL" id="CAK9042862.1"/>
    </source>
</evidence>
<dbReference type="PANTHER" id="PTHR23423">
    <property type="entry name" value="ORGANIC SOLUTE TRANSPORTER-RELATED"/>
    <property type="match status" value="1"/>
</dbReference>
<evidence type="ECO:0000256" key="2">
    <source>
        <dbReference type="ARBA" id="ARBA00022692"/>
    </source>
</evidence>
<dbReference type="SMART" id="SM01417">
    <property type="entry name" value="Solute_trans_a"/>
    <property type="match status" value="1"/>
</dbReference>
<protein>
    <submittedName>
        <fullName evidence="6">Uncharacterized protein</fullName>
    </submittedName>
</protein>
<feature type="transmembrane region" description="Helical" evidence="5">
    <location>
        <begin position="326"/>
        <end position="346"/>
    </location>
</feature>
<sequence length="534" mass="61299">MRARLVLVLLAHHLHRRICNNRQRQRSIHRLPAAVALLIQPYVLFHCVFLFLLGESCMQMWDLMQASSWLDAENFPRWPYSRRSNDPSERGLFVVFLRWMAIATPIVTLLTGMVTLVHLWCHHVNYERKFDKGLHWYPSHSHDLAMQVVAMPLIYGVFSLDCVIQTLLLMTGQASFGDKEQEHGLGLGRTPSSEFLKTLDLMRHLTEERCSTNLELADLCEAWALYNFGRLCLMRIRRQIRQEVPLLRSALARLDDVEKLLIFRDPEHFLFRPLEVTTGIGVKIFVYTCAVKSLFALTVTFVADSFHIKLCEKAPWLCHLQRSMDGAAFVTSTIAILSLIAIEHGFHQILELEGFAPLLKFLGVKVLVTVTFLQSLVISFVQQRDLLKSDEANLCNACLLCFEVFPLSLLTLYAWKPRRYEDWYDADGGWGREKEGEVVTVGRLAGEGDWAENYAFIRDSSCRVKVENSKLEEITKSAKSAPSTASCTKETKEDTKDINFPKRISSKEASGVRARHDTTELVRWNSFCDLKRVW</sequence>
<reference evidence="6 7" key="1">
    <citation type="submission" date="2024-02" db="EMBL/GenBank/DDBJ databases">
        <authorList>
            <person name="Chen Y."/>
            <person name="Shah S."/>
            <person name="Dougan E. K."/>
            <person name="Thang M."/>
            <person name="Chan C."/>
        </authorList>
    </citation>
    <scope>NUCLEOTIDE SEQUENCE [LARGE SCALE GENOMIC DNA]</scope>
</reference>
<evidence type="ECO:0000256" key="4">
    <source>
        <dbReference type="ARBA" id="ARBA00023136"/>
    </source>
</evidence>
<dbReference type="InterPro" id="IPR005178">
    <property type="entry name" value="Ostalpha/TMEM184C"/>
</dbReference>
<keyword evidence="3 5" id="KW-1133">Transmembrane helix</keyword>
<gene>
    <name evidence="6" type="ORF">CCMP2556_LOCUS22751</name>
</gene>
<keyword evidence="4 5" id="KW-0472">Membrane</keyword>
<feature type="transmembrane region" description="Helical" evidence="5">
    <location>
        <begin position="393"/>
        <end position="415"/>
    </location>
</feature>
<feature type="transmembrane region" description="Helical" evidence="5">
    <location>
        <begin position="92"/>
        <end position="120"/>
    </location>
</feature>
<keyword evidence="7" id="KW-1185">Reference proteome</keyword>
<comment type="subcellular location">
    <subcellularLocation>
        <location evidence="1">Membrane</location>
        <topology evidence="1">Multi-pass membrane protein</topology>
    </subcellularLocation>
</comment>
<proteinExistence type="predicted"/>
<keyword evidence="2 5" id="KW-0812">Transmembrane</keyword>
<name>A0ABP0LWS4_9DINO</name>
<comment type="caution">
    <text evidence="6">The sequence shown here is derived from an EMBL/GenBank/DDBJ whole genome shotgun (WGS) entry which is preliminary data.</text>
</comment>
<dbReference type="Pfam" id="PF03619">
    <property type="entry name" value="Solute_trans_a"/>
    <property type="match status" value="1"/>
</dbReference>
<dbReference type="EMBL" id="CAXAMN010014247">
    <property type="protein sequence ID" value="CAK9042862.1"/>
    <property type="molecule type" value="Genomic_DNA"/>
</dbReference>
<evidence type="ECO:0000256" key="5">
    <source>
        <dbReference type="SAM" id="Phobius"/>
    </source>
</evidence>
<dbReference type="Proteomes" id="UP001642484">
    <property type="component" value="Unassembled WGS sequence"/>
</dbReference>
<evidence type="ECO:0000256" key="3">
    <source>
        <dbReference type="ARBA" id="ARBA00022989"/>
    </source>
</evidence>